<name>A0A066U3X0_9PSEU</name>
<proteinExistence type="predicted"/>
<dbReference type="RefSeq" id="WP_043779628.1">
    <property type="nucleotide sequence ID" value="NZ_JMQI01000026.1"/>
</dbReference>
<accession>A0A066U3X0</accession>
<dbReference type="InterPro" id="IPR024983">
    <property type="entry name" value="CHAT_dom"/>
</dbReference>
<evidence type="ECO:0000256" key="1">
    <source>
        <dbReference type="SAM" id="MobiDB-lite"/>
    </source>
</evidence>
<sequence>MKYPHLEPIGTGSSHPAWRSAGTDLASAERLSRGPDDVVSVVRYVEILRRSGKSTQGREVLRSLIPEDGNPPLAALAAANTYWTQGYTSEADDHYKYAERGYAAAGDHDGVFAARIGLARSARIAYTSDKQAVLEAAIAAGADSADRHLHADLDRERSGWRLLVGDHETAATLAGRAADVHREAGDRYLLSLADVLRGRALNAAGDRTAAVDLVRAQVAIATEIGSTELKMVAVVFLAQFLQRGVAVGGPEWEAAKGTITDALETADDPFTVAELSLPLAHLHTTAGEFAEAERYLESYSRYYESVGGNAVGEANLLKARARVELARNGGRSIRGFLRLPRSFAALRRAQKTFRASARIYEEAGLTAGAESIHRNLALVELLCSGHSRGARKLPSTARNALDRAREHLFHAEQQNIAGDPASALEAYRLAETEAVESGATMFAVAAATGSAMMAHALDDAAGTALHIRSAIRYSETIRGAVASGSARRYIADTVRAQYEHAMLLAVEIGDGPLVMELAERLRTDRLAGLLRRSATDLPARLAGLLTEIARVGAAVAERDPSRRGVRSAAAIDGLGDLGDLDDQSPAELRRRLDGLYARLAEQTSELFADVYGAEPLRMDRLAGVRVDVLIAVPVQSVEGHQHIVSVWRSPDGTCVAKDVRVTDEVVRLREALTGDDHEERLKLRADDLTALSVILPDPFVRRLHSANGPVPVVVIPTGWLWAVPFAALPLSTADDGLLVDHADVVLTPSLRFLTALQDRPPSEEPPPAAVSWHDPHSGIAAAELDGLAAHPDGHDRITEPAHVAPAFIRGGDRWRTAVLAAHGNREPGLAHAILAGPAVVLSAADFLDGTTTPPPYLSFASCHSGFPGGDDQYEPLGLALAALAAGATHVVSAHFEIGSQDRIVSSCLSRLYQELHVTRSPAAALAAILRAPSLRRLPLYRWAAVTVIGTL</sequence>
<evidence type="ECO:0000313" key="4">
    <source>
        <dbReference type="Proteomes" id="UP000027345"/>
    </source>
</evidence>
<dbReference type="EMBL" id="JMQI01000026">
    <property type="protein sequence ID" value="KDN21775.1"/>
    <property type="molecule type" value="Genomic_DNA"/>
</dbReference>
<comment type="caution">
    <text evidence="3">The sequence shown here is derived from an EMBL/GenBank/DDBJ whole genome shotgun (WGS) entry which is preliminary data.</text>
</comment>
<dbReference type="Pfam" id="PF12770">
    <property type="entry name" value="CHAT"/>
    <property type="match status" value="1"/>
</dbReference>
<feature type="region of interest" description="Disordered" evidence="1">
    <location>
        <begin position="1"/>
        <end position="21"/>
    </location>
</feature>
<dbReference type="OrthoDB" id="3647681at2"/>
<organism evidence="3 4">
    <name type="scientific">Amycolatopsis rifamycinica</name>
    <dbReference type="NCBI Taxonomy" id="287986"/>
    <lineage>
        <taxon>Bacteria</taxon>
        <taxon>Bacillati</taxon>
        <taxon>Actinomycetota</taxon>
        <taxon>Actinomycetes</taxon>
        <taxon>Pseudonocardiales</taxon>
        <taxon>Pseudonocardiaceae</taxon>
        <taxon>Amycolatopsis</taxon>
    </lineage>
</organism>
<reference evidence="3 4" key="1">
    <citation type="submission" date="2014-05" db="EMBL/GenBank/DDBJ databases">
        <title>Draft genome sequence of Amycolatopsis rifamycinica DSM 46095.</title>
        <authorList>
            <person name="Lal R."/>
            <person name="Saxena A."/>
            <person name="Kumari R."/>
            <person name="Mukherjee U."/>
            <person name="Singh P."/>
            <person name="Sangwan N."/>
            <person name="Mahato N.K."/>
        </authorList>
    </citation>
    <scope>NUCLEOTIDE SEQUENCE [LARGE SCALE GENOMIC DNA]</scope>
    <source>
        <strain evidence="3 4">DSM 46095</strain>
    </source>
</reference>
<protein>
    <recommendedName>
        <fullName evidence="2">CHAT domain-containing protein</fullName>
    </recommendedName>
</protein>
<dbReference type="eggNOG" id="COG0457">
    <property type="taxonomic scope" value="Bacteria"/>
</dbReference>
<evidence type="ECO:0000259" key="2">
    <source>
        <dbReference type="Pfam" id="PF12770"/>
    </source>
</evidence>
<dbReference type="STRING" id="287986.DV20_12655"/>
<dbReference type="InterPro" id="IPR011990">
    <property type="entry name" value="TPR-like_helical_dom_sf"/>
</dbReference>
<gene>
    <name evidence="3" type="ORF">DV20_12655</name>
</gene>
<dbReference type="Proteomes" id="UP000027345">
    <property type="component" value="Unassembled WGS sequence"/>
</dbReference>
<dbReference type="AlphaFoldDB" id="A0A066U3X0"/>
<keyword evidence="4" id="KW-1185">Reference proteome</keyword>
<dbReference type="SUPFAM" id="SSF48452">
    <property type="entry name" value="TPR-like"/>
    <property type="match status" value="1"/>
</dbReference>
<feature type="domain" description="CHAT" evidence="2">
    <location>
        <begin position="688"/>
        <end position="949"/>
    </location>
</feature>
<evidence type="ECO:0000313" key="3">
    <source>
        <dbReference type="EMBL" id="KDN21775.1"/>
    </source>
</evidence>